<sequence>MTDKYKFSIEYAKSDRSSCKTCSKGINKAQLRVGKSQKSTKFDGWETSWHHVKCLMKHVPNFENLEQWEYLRWDDQVSIKEDYFGIKQTSTANDKKRQIYLNALWDVKDELEDSISTKGIKAILDHNKGKTEKVSPIIQLHTLADWLLKGRTDQCPTCKNYDIYFNGVKYVCKGWATSFTKCDYETDTDHPRKKLLTPSDLSGKDLTYIKGYKFTKDYPKETIKYKVAGQEDDEEMEDEEEEEDDDREEDEPPAGLELYGMTIVIGGTAKSLGTAPKELRELIEEHGGEYTEKVGDANLMISCQDDVSAKKPTKKITDAINEIPIFPISWLNQITQRTGKGILLRKKEVSKEYLLEPSEFNDDIILAEKYFVPKPKTTTTTTSTNNKKRVLEEVKLKKEPVAGSQILKVDDQFSGGQIYVEYSPQFGYTAYNVMLNQIDMESGANRFYKLQIIKQGKQYITFLKWGRTGENKIGGTKDTPYKNVNDAIAEFAERFYYFTGNHWENRQSFVKLGGKYFMLDIDDGHNDEEEEDEEMKKKIEQKKLKLEQDGDKTVRKTTLPPRTQDLIRLMFDKEMMNKQMQSMNIDTTKMPLGKIKKSQLMEGYKILSEVQDELNKIKPSKAIISDCTNRFYSLIPHSGDLIMIDTEDKIKQKMQLVEALIDIDIANALAKEYEADISGASEVESHYNSLKTKIEPLDKNSEIYDILKNYYLNSHDQKYFDFKVEVEDIFSVEREGEKERFKPWDNNDNRQLLWHGSRLTNWVGIIGQGLRIAPPEAPKTGYRFGKGCYFANCSSKSASYCFTTRENPKAIMILCEVALGKMNELEHDKYMEKAPTGTHSTKALGMSVPDPKSNIKIENDIMVPCGKIIKNSLKTSCSHDELIVYDVAQIKIRYMFRVNIKN</sequence>
<dbReference type="InterPro" id="IPR036420">
    <property type="entry name" value="BRCT_dom_sf"/>
</dbReference>
<dbReference type="CDD" id="cd07997">
    <property type="entry name" value="WGR_PARP"/>
    <property type="match status" value="1"/>
</dbReference>
<dbReference type="PANTHER" id="PTHR10459">
    <property type="entry name" value="DNA LIGASE"/>
    <property type="match status" value="1"/>
</dbReference>
<dbReference type="InterPro" id="IPR001510">
    <property type="entry name" value="Znf_PARP"/>
</dbReference>
<evidence type="ECO:0000259" key="21">
    <source>
        <dbReference type="PROSITE" id="PS51977"/>
    </source>
</evidence>
<keyword evidence="4" id="KW-0548">Nucleotidyltransferase</keyword>
<comment type="caution">
    <text evidence="22">The sequence shown here is derived from an EMBL/GenBank/DDBJ whole genome shotgun (WGS) entry which is preliminary data.</text>
</comment>
<evidence type="ECO:0000259" key="20">
    <source>
        <dbReference type="PROSITE" id="PS51060"/>
    </source>
</evidence>
<dbReference type="GO" id="GO:1990404">
    <property type="term" value="F:NAD+-protein mono-ADP-ribosyltransferase activity"/>
    <property type="evidence" value="ECO:0007669"/>
    <property type="project" value="TreeGrafter"/>
</dbReference>
<dbReference type="Proteomes" id="UP000076078">
    <property type="component" value="Unassembled WGS sequence"/>
</dbReference>
<dbReference type="Pfam" id="PF00645">
    <property type="entry name" value="zf-PARP"/>
    <property type="match status" value="1"/>
</dbReference>
<dbReference type="InterPro" id="IPR049296">
    <property type="entry name" value="PARP1-like_PADR1_N"/>
</dbReference>
<dbReference type="SMART" id="SM01336">
    <property type="entry name" value="zf-PARP"/>
    <property type="match status" value="1"/>
</dbReference>
<evidence type="ECO:0000256" key="1">
    <source>
        <dbReference type="ARBA" id="ARBA00004123"/>
    </source>
</evidence>
<feature type="domain" description="PARP alpha-helical" evidence="20">
    <location>
        <begin position="556"/>
        <end position="671"/>
    </location>
</feature>
<evidence type="ECO:0000256" key="8">
    <source>
        <dbReference type="ARBA" id="ARBA00022771"/>
    </source>
</evidence>
<dbReference type="Gene3D" id="3.30.1740.10">
    <property type="entry name" value="Zinc finger, PARP-type"/>
    <property type="match status" value="1"/>
</dbReference>
<evidence type="ECO:0000259" key="17">
    <source>
        <dbReference type="PROSITE" id="PS50064"/>
    </source>
</evidence>
<evidence type="ECO:0000256" key="2">
    <source>
        <dbReference type="ARBA" id="ARBA00022676"/>
    </source>
</evidence>
<feature type="domain" description="PARP catalytic" evidence="19">
    <location>
        <begin position="681"/>
        <end position="902"/>
    </location>
</feature>
<dbReference type="Pfam" id="PF00644">
    <property type="entry name" value="PARP"/>
    <property type="match status" value="1"/>
</dbReference>
<dbReference type="InterPro" id="IPR004102">
    <property type="entry name" value="Poly(ADP-ribose)pol_reg_dom"/>
</dbReference>
<dbReference type="Pfam" id="PF08063">
    <property type="entry name" value="Zn_ribbon_PADR1"/>
    <property type="match status" value="1"/>
</dbReference>
<keyword evidence="5" id="KW-0479">Metal-binding</keyword>
<dbReference type="Pfam" id="PF00533">
    <property type="entry name" value="BRCT"/>
    <property type="match status" value="1"/>
</dbReference>
<dbReference type="InParanoid" id="A0A151ZGJ0"/>
<keyword evidence="8" id="KW-0863">Zinc-finger</keyword>
<dbReference type="InterPro" id="IPR050800">
    <property type="entry name" value="ARTD/PARP"/>
</dbReference>
<evidence type="ECO:0000256" key="14">
    <source>
        <dbReference type="ARBA" id="ARBA00033987"/>
    </source>
</evidence>
<evidence type="ECO:0000256" key="10">
    <source>
        <dbReference type="ARBA" id="ARBA00023027"/>
    </source>
</evidence>
<dbReference type="GO" id="GO:0006302">
    <property type="term" value="P:double-strand break repair"/>
    <property type="evidence" value="ECO:0007669"/>
    <property type="project" value="TreeGrafter"/>
</dbReference>
<dbReference type="PANTHER" id="PTHR10459:SF60">
    <property type="entry name" value="POLY [ADP-RIBOSE] POLYMERASE 2"/>
    <property type="match status" value="1"/>
</dbReference>
<comment type="catalytic activity">
    <reaction evidence="14">
        <text>NAD(+) + (ADP-D-ribosyl)n-acceptor = nicotinamide + (ADP-D-ribosyl)n+1-acceptor + H(+).</text>
        <dbReference type="EC" id="2.4.2.30"/>
    </reaction>
</comment>
<evidence type="ECO:0000256" key="15">
    <source>
        <dbReference type="RuleBase" id="RU362114"/>
    </source>
</evidence>
<dbReference type="EMBL" id="LODT01000028">
    <property type="protein sequence ID" value="KYQ93045.1"/>
    <property type="molecule type" value="Genomic_DNA"/>
</dbReference>
<dbReference type="Gene3D" id="3.90.640.80">
    <property type="match status" value="1"/>
</dbReference>
<dbReference type="PROSITE" id="PS50172">
    <property type="entry name" value="BRCT"/>
    <property type="match status" value="1"/>
</dbReference>
<evidence type="ECO:0000256" key="16">
    <source>
        <dbReference type="SAM" id="MobiDB-lite"/>
    </source>
</evidence>
<dbReference type="FunCoup" id="A0A151ZGJ0">
    <property type="interactions" value="430"/>
</dbReference>
<keyword evidence="6" id="KW-0677">Repeat</keyword>
<dbReference type="InterPro" id="IPR008893">
    <property type="entry name" value="WGR_domain"/>
</dbReference>
<dbReference type="FunFam" id="3.90.228.10:FF:000017">
    <property type="entry name" value="Poly [ADP-ribose] polymerase"/>
    <property type="match status" value="1"/>
</dbReference>
<dbReference type="PROSITE" id="PS50064">
    <property type="entry name" value="ZF_PARP_2"/>
    <property type="match status" value="1"/>
</dbReference>
<dbReference type="Pfam" id="PF02877">
    <property type="entry name" value="PARP_reg"/>
    <property type="match status" value="1"/>
</dbReference>
<dbReference type="PROSITE" id="PS52007">
    <property type="entry name" value="PADR1"/>
    <property type="match status" value="1"/>
</dbReference>
<keyword evidence="7" id="KW-0013">ADP-ribosylation</keyword>
<dbReference type="GO" id="GO:0008270">
    <property type="term" value="F:zinc ion binding"/>
    <property type="evidence" value="ECO:0007669"/>
    <property type="project" value="UniProtKB-KW"/>
</dbReference>
<dbReference type="GO" id="GO:0003950">
    <property type="term" value="F:NAD+ poly-ADP-ribosyltransferase activity"/>
    <property type="evidence" value="ECO:0007669"/>
    <property type="project" value="UniProtKB-UniRule"/>
</dbReference>
<evidence type="ECO:0000256" key="12">
    <source>
        <dbReference type="ARBA" id="ARBA00023242"/>
    </source>
</evidence>
<evidence type="ECO:0000256" key="13">
    <source>
        <dbReference type="ARBA" id="ARBA00024347"/>
    </source>
</evidence>
<dbReference type="CDD" id="cd01437">
    <property type="entry name" value="parp_like"/>
    <property type="match status" value="1"/>
</dbReference>
<protein>
    <recommendedName>
        <fullName evidence="15">Poly [ADP-ribose] polymerase</fullName>
        <shortName evidence="15">PARP</shortName>
        <ecNumber evidence="15">2.4.2.-</ecNumber>
    </recommendedName>
</protein>
<dbReference type="GO" id="GO:0005730">
    <property type="term" value="C:nucleolus"/>
    <property type="evidence" value="ECO:0007669"/>
    <property type="project" value="TreeGrafter"/>
</dbReference>
<dbReference type="SMART" id="SM00773">
    <property type="entry name" value="WGR"/>
    <property type="match status" value="1"/>
</dbReference>
<feature type="compositionally biased region" description="Acidic residues" evidence="16">
    <location>
        <begin position="230"/>
        <end position="252"/>
    </location>
</feature>
<dbReference type="PROSITE" id="PS51977">
    <property type="entry name" value="WGR"/>
    <property type="match status" value="1"/>
</dbReference>
<comment type="similarity">
    <text evidence="13">Belongs to the ARTD/PARP family.</text>
</comment>
<dbReference type="InterPro" id="IPR012317">
    <property type="entry name" value="Poly(ADP-ribose)pol_cat_dom"/>
</dbReference>
<reference evidence="22 23" key="1">
    <citation type="submission" date="2015-12" db="EMBL/GenBank/DDBJ databases">
        <title>Dictyostelia acquired genes for synthesis and detection of signals that induce cell-type specialization by lateral gene transfer from prokaryotes.</title>
        <authorList>
            <person name="Gloeckner G."/>
            <person name="Schaap P."/>
        </authorList>
    </citation>
    <scope>NUCLEOTIDE SEQUENCE [LARGE SCALE GENOMIC DNA]</scope>
    <source>
        <strain evidence="22 23">TK</strain>
    </source>
</reference>
<dbReference type="GO" id="GO:0070212">
    <property type="term" value="P:protein poly-ADP-ribosylation"/>
    <property type="evidence" value="ECO:0007669"/>
    <property type="project" value="TreeGrafter"/>
</dbReference>
<comment type="subcellular location">
    <subcellularLocation>
        <location evidence="1">Nucleus</location>
    </subcellularLocation>
</comment>
<keyword evidence="12" id="KW-0539">Nucleus</keyword>
<dbReference type="PROSITE" id="PS51060">
    <property type="entry name" value="PARP_ALPHA_HD"/>
    <property type="match status" value="1"/>
</dbReference>
<evidence type="ECO:0000259" key="18">
    <source>
        <dbReference type="PROSITE" id="PS50172"/>
    </source>
</evidence>
<keyword evidence="10 15" id="KW-0520">NAD</keyword>
<evidence type="ECO:0000259" key="19">
    <source>
        <dbReference type="PROSITE" id="PS51059"/>
    </source>
</evidence>
<evidence type="ECO:0000256" key="5">
    <source>
        <dbReference type="ARBA" id="ARBA00022723"/>
    </source>
</evidence>
<feature type="domain" description="WGR" evidence="21">
    <location>
        <begin position="415"/>
        <end position="516"/>
    </location>
</feature>
<dbReference type="Pfam" id="PF21728">
    <property type="entry name" value="PADR1_N"/>
    <property type="match status" value="1"/>
</dbReference>
<dbReference type="OrthoDB" id="429950at2759"/>
<dbReference type="GO" id="GO:0016779">
    <property type="term" value="F:nucleotidyltransferase activity"/>
    <property type="evidence" value="ECO:0007669"/>
    <property type="project" value="UniProtKB-KW"/>
</dbReference>
<evidence type="ECO:0000256" key="11">
    <source>
        <dbReference type="ARBA" id="ARBA00023125"/>
    </source>
</evidence>
<accession>A0A151ZGJ0</accession>
<organism evidence="22 23">
    <name type="scientific">Tieghemostelium lacteum</name>
    <name type="common">Slime mold</name>
    <name type="synonym">Dictyostelium lacteum</name>
    <dbReference type="NCBI Taxonomy" id="361077"/>
    <lineage>
        <taxon>Eukaryota</taxon>
        <taxon>Amoebozoa</taxon>
        <taxon>Evosea</taxon>
        <taxon>Eumycetozoa</taxon>
        <taxon>Dictyostelia</taxon>
        <taxon>Dictyosteliales</taxon>
        <taxon>Raperosteliaceae</taxon>
        <taxon>Tieghemostelium</taxon>
    </lineage>
</organism>
<dbReference type="OMA" id="MNFKYKY"/>
<evidence type="ECO:0000256" key="4">
    <source>
        <dbReference type="ARBA" id="ARBA00022695"/>
    </source>
</evidence>
<dbReference type="FunFam" id="1.20.142.10:FF:000002">
    <property type="entry name" value="Poly [ADP-ribose] polymerase"/>
    <property type="match status" value="1"/>
</dbReference>
<keyword evidence="2 15" id="KW-0328">Glycosyltransferase</keyword>
<dbReference type="InterPro" id="IPR036616">
    <property type="entry name" value="Poly(ADP-ribose)pol_reg_dom_sf"/>
</dbReference>
<evidence type="ECO:0000256" key="3">
    <source>
        <dbReference type="ARBA" id="ARBA00022679"/>
    </source>
</evidence>
<dbReference type="SUPFAM" id="SSF57716">
    <property type="entry name" value="Glucocorticoid receptor-like (DNA-binding domain)"/>
    <property type="match status" value="1"/>
</dbReference>
<dbReference type="GO" id="GO:0003677">
    <property type="term" value="F:DNA binding"/>
    <property type="evidence" value="ECO:0007669"/>
    <property type="project" value="UniProtKB-KW"/>
</dbReference>
<feature type="domain" description="BRCT" evidence="18">
    <location>
        <begin position="258"/>
        <end position="331"/>
    </location>
</feature>
<keyword evidence="11" id="KW-0238">DNA-binding</keyword>
<dbReference type="Gene3D" id="3.90.228.10">
    <property type="match status" value="1"/>
</dbReference>
<dbReference type="PROSITE" id="PS00347">
    <property type="entry name" value="ZF_PARP_1"/>
    <property type="match status" value="1"/>
</dbReference>
<dbReference type="InterPro" id="IPR036957">
    <property type="entry name" value="Znf_PARP_sf"/>
</dbReference>
<dbReference type="InterPro" id="IPR001357">
    <property type="entry name" value="BRCT_dom"/>
</dbReference>
<gene>
    <name evidence="22" type="ORF">DLAC_05655</name>
</gene>
<evidence type="ECO:0000256" key="7">
    <source>
        <dbReference type="ARBA" id="ARBA00022765"/>
    </source>
</evidence>
<dbReference type="SUPFAM" id="SSF56399">
    <property type="entry name" value="ADP-ribosylation"/>
    <property type="match status" value="1"/>
</dbReference>
<dbReference type="Gene3D" id="1.20.142.10">
    <property type="entry name" value="Poly(ADP-ribose) polymerase, regulatory domain"/>
    <property type="match status" value="1"/>
</dbReference>
<dbReference type="PROSITE" id="PS51059">
    <property type="entry name" value="PARP_CATALYTIC"/>
    <property type="match status" value="1"/>
</dbReference>
<proteinExistence type="inferred from homology"/>
<feature type="domain" description="PARP-type" evidence="17">
    <location>
        <begin position="7"/>
        <end position="87"/>
    </location>
</feature>
<keyword evidence="23" id="KW-1185">Reference proteome</keyword>
<evidence type="ECO:0000256" key="6">
    <source>
        <dbReference type="ARBA" id="ARBA00022737"/>
    </source>
</evidence>
<dbReference type="EC" id="2.4.2.-" evidence="15"/>
<dbReference type="InterPro" id="IPR012982">
    <property type="entry name" value="PARP1-like_PADR1_Zn_ribbon"/>
</dbReference>
<dbReference type="Gene3D" id="3.40.50.10190">
    <property type="entry name" value="BRCT domain"/>
    <property type="match status" value="1"/>
</dbReference>
<dbReference type="Pfam" id="PF05406">
    <property type="entry name" value="WGR"/>
    <property type="match status" value="1"/>
</dbReference>
<evidence type="ECO:0000313" key="22">
    <source>
        <dbReference type="EMBL" id="KYQ93045.1"/>
    </source>
</evidence>
<dbReference type="SUPFAM" id="SSF47587">
    <property type="entry name" value="Domain of poly(ADP-ribose) polymerase"/>
    <property type="match status" value="1"/>
</dbReference>
<keyword evidence="3 15" id="KW-0808">Transferase</keyword>
<dbReference type="STRING" id="361077.A0A151ZGJ0"/>
<evidence type="ECO:0000256" key="9">
    <source>
        <dbReference type="ARBA" id="ARBA00022833"/>
    </source>
</evidence>
<dbReference type="InterPro" id="IPR036930">
    <property type="entry name" value="WGR_dom_sf"/>
</dbReference>
<evidence type="ECO:0000313" key="23">
    <source>
        <dbReference type="Proteomes" id="UP000076078"/>
    </source>
</evidence>
<dbReference type="SUPFAM" id="SSF142921">
    <property type="entry name" value="WGR domain-like"/>
    <property type="match status" value="1"/>
</dbReference>
<keyword evidence="9" id="KW-0862">Zinc</keyword>
<feature type="region of interest" description="Disordered" evidence="16">
    <location>
        <begin position="227"/>
        <end position="255"/>
    </location>
</feature>
<name>A0A151ZGJ0_TIELA</name>
<dbReference type="SMART" id="SM01335">
    <property type="entry name" value="PADR1"/>
    <property type="match status" value="1"/>
</dbReference>
<dbReference type="AlphaFoldDB" id="A0A151ZGJ0"/>